<proteinExistence type="predicted"/>
<evidence type="ECO:0000313" key="1">
    <source>
        <dbReference type="EMBL" id="VEL22157.1"/>
    </source>
</evidence>
<accession>A0A3S5AK31</accession>
<name>A0A3S5AK31_9PLAT</name>
<keyword evidence="2" id="KW-1185">Reference proteome</keyword>
<gene>
    <name evidence="1" type="ORF">PXEA_LOCUS15597</name>
</gene>
<reference evidence="1" key="1">
    <citation type="submission" date="2018-11" db="EMBL/GenBank/DDBJ databases">
        <authorList>
            <consortium name="Pathogen Informatics"/>
        </authorList>
    </citation>
    <scope>NUCLEOTIDE SEQUENCE</scope>
</reference>
<dbReference type="EMBL" id="CAAALY010054966">
    <property type="protein sequence ID" value="VEL22157.1"/>
    <property type="molecule type" value="Genomic_DNA"/>
</dbReference>
<dbReference type="Proteomes" id="UP000784294">
    <property type="component" value="Unassembled WGS sequence"/>
</dbReference>
<organism evidence="1 2">
    <name type="scientific">Protopolystoma xenopodis</name>
    <dbReference type="NCBI Taxonomy" id="117903"/>
    <lineage>
        <taxon>Eukaryota</taxon>
        <taxon>Metazoa</taxon>
        <taxon>Spiralia</taxon>
        <taxon>Lophotrochozoa</taxon>
        <taxon>Platyhelminthes</taxon>
        <taxon>Monogenea</taxon>
        <taxon>Polyopisthocotylea</taxon>
        <taxon>Polystomatidea</taxon>
        <taxon>Polystomatidae</taxon>
        <taxon>Protopolystoma</taxon>
    </lineage>
</organism>
<comment type="caution">
    <text evidence="1">The sequence shown here is derived from an EMBL/GenBank/DDBJ whole genome shotgun (WGS) entry which is preliminary data.</text>
</comment>
<sequence length="81" mass="8982">MCSFKEMSVVVVSCEKCHKAAVPGYCTIHAHTQVDTQSPPTHRPGSKTCYDVPRGWIETYSLADLCSFWLASTGRSISSNW</sequence>
<protein>
    <submittedName>
        <fullName evidence="1">Uncharacterized protein</fullName>
    </submittedName>
</protein>
<dbReference type="AlphaFoldDB" id="A0A3S5AK31"/>
<evidence type="ECO:0000313" key="2">
    <source>
        <dbReference type="Proteomes" id="UP000784294"/>
    </source>
</evidence>